<dbReference type="Pfam" id="PF03480">
    <property type="entry name" value="DctP"/>
    <property type="match status" value="1"/>
</dbReference>
<evidence type="ECO:0000256" key="1">
    <source>
        <dbReference type="ARBA" id="ARBA00022729"/>
    </source>
</evidence>
<gene>
    <name evidence="2" type="ORF">EZ242_02070</name>
</gene>
<dbReference type="OrthoDB" id="6073716at2"/>
<dbReference type="EMBL" id="SMLL01000001">
    <property type="protein sequence ID" value="TFZ04557.1"/>
    <property type="molecule type" value="Genomic_DNA"/>
</dbReference>
<accession>A0A4Z0BYZ1</accession>
<name>A0A4Z0BYZ1_9BURK</name>
<dbReference type="PANTHER" id="PTHR33376">
    <property type="match status" value="1"/>
</dbReference>
<dbReference type="InterPro" id="IPR018389">
    <property type="entry name" value="DctP_fam"/>
</dbReference>
<evidence type="ECO:0000313" key="2">
    <source>
        <dbReference type="EMBL" id="TFZ04557.1"/>
    </source>
</evidence>
<dbReference type="InterPro" id="IPR038404">
    <property type="entry name" value="TRAP_DctP_sf"/>
</dbReference>
<protein>
    <submittedName>
        <fullName evidence="2">C4-dicarboxylate ABC transporter substrate-binding protein</fullName>
    </submittedName>
</protein>
<evidence type="ECO:0000313" key="3">
    <source>
        <dbReference type="Proteomes" id="UP000297564"/>
    </source>
</evidence>
<dbReference type="Proteomes" id="UP000297564">
    <property type="component" value="Unassembled WGS sequence"/>
</dbReference>
<dbReference type="PANTHER" id="PTHR33376:SF5">
    <property type="entry name" value="EXTRACYTOPLASMIC SOLUTE RECEPTOR PROTEIN"/>
    <property type="match status" value="1"/>
</dbReference>
<sequence length="353" mass="38998">MNIPFEPGMFRIKVIRAVHFQERVSMIARLFARRCLAGVVLGGAAFLAQAQEAVINAVHFTPAQNGYAKSFLKYVDLVNTRGKGVVRIQVRGGPEVMPVMQLGEAQKNGLIDMLDAPPGFYLNLIPEGEVFSATRKKPWELRENGGFALIDRIFGEKGNAKILAHVDAGTGFHVFTVDEPARTADGGVDWSKLKVRSAPLYRDFLDALGATPVVQPPGETYTSLERGLVNANAYTVLGYSSFGWDKFTKHRIDPSFLQADVLITMNKRKWDSLSPQAQKILQDTAIEYERASYDANLAGTKAEGEAMIGKGMKVVTLSGEARKRYEDAASRVTWERMNKRDPSNVPALKAKFD</sequence>
<reference evidence="2 3" key="1">
    <citation type="submission" date="2019-03" db="EMBL/GenBank/DDBJ databases">
        <title>Ramlibacter rhizophilus CCTCC AB2015357, whole genome shotgun sequence.</title>
        <authorList>
            <person name="Zhang X."/>
            <person name="Feng G."/>
            <person name="Zhu H."/>
        </authorList>
    </citation>
    <scope>NUCLEOTIDE SEQUENCE [LARGE SCALE GENOMIC DNA]</scope>
    <source>
        <strain evidence="2 3">CCTCC AB2015357</strain>
    </source>
</reference>
<organism evidence="2 3">
    <name type="scientific">Ramlibacter rhizophilus</name>
    <dbReference type="NCBI Taxonomy" id="1781167"/>
    <lineage>
        <taxon>Bacteria</taxon>
        <taxon>Pseudomonadati</taxon>
        <taxon>Pseudomonadota</taxon>
        <taxon>Betaproteobacteria</taxon>
        <taxon>Burkholderiales</taxon>
        <taxon>Comamonadaceae</taxon>
        <taxon>Ramlibacter</taxon>
    </lineage>
</organism>
<dbReference type="Gene3D" id="3.40.190.170">
    <property type="entry name" value="Bacterial extracellular solute-binding protein, family 7"/>
    <property type="match status" value="1"/>
</dbReference>
<proteinExistence type="predicted"/>
<keyword evidence="3" id="KW-1185">Reference proteome</keyword>
<dbReference type="GO" id="GO:0055085">
    <property type="term" value="P:transmembrane transport"/>
    <property type="evidence" value="ECO:0007669"/>
    <property type="project" value="InterPro"/>
</dbReference>
<dbReference type="NCBIfam" id="NF037995">
    <property type="entry name" value="TRAP_S1"/>
    <property type="match status" value="1"/>
</dbReference>
<keyword evidence="1" id="KW-0732">Signal</keyword>
<comment type="caution">
    <text evidence="2">The sequence shown here is derived from an EMBL/GenBank/DDBJ whole genome shotgun (WGS) entry which is preliminary data.</text>
</comment>
<dbReference type="AlphaFoldDB" id="A0A4Z0BYZ1"/>